<gene>
    <name evidence="1" type="ORF">BDR25DRAFT_355109</name>
</gene>
<dbReference type="Proteomes" id="UP000799755">
    <property type="component" value="Unassembled WGS sequence"/>
</dbReference>
<sequence>MFLNQSLMPKILIPACSARNFAFGIDWAANCAVKFCRAKGESCYGRPKARMITGNLIGYDPAHVVNMDYWLLIWEYFLYQHPFKSASTALYPNSWLGQHWLDHIPGPPFIRPVLWWLYRPGREASFNWPPYKFFFILWTSVGSLSLIVITATQPLGIKLEIPSVLERESENPDTPISLIKFSLQTLLHSQLPLPSSPAY</sequence>
<reference evidence="1" key="1">
    <citation type="journal article" date="2020" name="Stud. Mycol.">
        <title>101 Dothideomycetes genomes: a test case for predicting lifestyles and emergence of pathogens.</title>
        <authorList>
            <person name="Haridas S."/>
            <person name="Albert R."/>
            <person name="Binder M."/>
            <person name="Bloem J."/>
            <person name="Labutti K."/>
            <person name="Salamov A."/>
            <person name="Andreopoulos B."/>
            <person name="Baker S."/>
            <person name="Barry K."/>
            <person name="Bills G."/>
            <person name="Bluhm B."/>
            <person name="Cannon C."/>
            <person name="Castanera R."/>
            <person name="Culley D."/>
            <person name="Daum C."/>
            <person name="Ezra D."/>
            <person name="Gonzalez J."/>
            <person name="Henrissat B."/>
            <person name="Kuo A."/>
            <person name="Liang C."/>
            <person name="Lipzen A."/>
            <person name="Lutzoni F."/>
            <person name="Magnuson J."/>
            <person name="Mondo S."/>
            <person name="Nolan M."/>
            <person name="Ohm R."/>
            <person name="Pangilinan J."/>
            <person name="Park H.-J."/>
            <person name="Ramirez L."/>
            <person name="Alfaro M."/>
            <person name="Sun H."/>
            <person name="Tritt A."/>
            <person name="Yoshinaga Y."/>
            <person name="Zwiers L.-H."/>
            <person name="Turgeon B."/>
            <person name="Goodwin S."/>
            <person name="Spatafora J."/>
            <person name="Crous P."/>
            <person name="Grigoriev I."/>
        </authorList>
    </citation>
    <scope>NUCLEOTIDE SEQUENCE</scope>
    <source>
        <strain evidence="1">ATCC 200398</strain>
    </source>
</reference>
<proteinExistence type="predicted"/>
<comment type="caution">
    <text evidence="1">The sequence shown here is derived from an EMBL/GenBank/DDBJ whole genome shotgun (WGS) entry which is preliminary data.</text>
</comment>
<protein>
    <submittedName>
        <fullName evidence="1">Uncharacterized protein</fullName>
    </submittedName>
</protein>
<organism evidence="1 2">
    <name type="scientific">Lindgomyces ingoldianus</name>
    <dbReference type="NCBI Taxonomy" id="673940"/>
    <lineage>
        <taxon>Eukaryota</taxon>
        <taxon>Fungi</taxon>
        <taxon>Dikarya</taxon>
        <taxon>Ascomycota</taxon>
        <taxon>Pezizomycotina</taxon>
        <taxon>Dothideomycetes</taxon>
        <taxon>Pleosporomycetidae</taxon>
        <taxon>Pleosporales</taxon>
        <taxon>Lindgomycetaceae</taxon>
        <taxon>Lindgomyces</taxon>
    </lineage>
</organism>
<evidence type="ECO:0000313" key="1">
    <source>
        <dbReference type="EMBL" id="KAF2470623.1"/>
    </source>
</evidence>
<evidence type="ECO:0000313" key="2">
    <source>
        <dbReference type="Proteomes" id="UP000799755"/>
    </source>
</evidence>
<keyword evidence="2" id="KW-1185">Reference proteome</keyword>
<name>A0ACB6QUF4_9PLEO</name>
<accession>A0ACB6QUF4</accession>
<dbReference type="EMBL" id="MU003507">
    <property type="protein sequence ID" value="KAF2470623.1"/>
    <property type="molecule type" value="Genomic_DNA"/>
</dbReference>